<dbReference type="EMBL" id="FOFZ01000003">
    <property type="protein sequence ID" value="SEQ57504.1"/>
    <property type="molecule type" value="Genomic_DNA"/>
</dbReference>
<name>A0A1H9H590_FLAFI</name>
<dbReference type="Proteomes" id="UP000183658">
    <property type="component" value="Unassembled WGS sequence"/>
</dbReference>
<protein>
    <submittedName>
        <fullName evidence="1">Uncharacterized protein</fullName>
    </submittedName>
</protein>
<dbReference type="AlphaFoldDB" id="A0A1H9H590"/>
<organism evidence="1 2">
    <name type="scientific">Flavobacterium frigoris</name>
    <dbReference type="NCBI Taxonomy" id="229204"/>
    <lineage>
        <taxon>Bacteria</taxon>
        <taxon>Pseudomonadati</taxon>
        <taxon>Bacteroidota</taxon>
        <taxon>Flavobacteriia</taxon>
        <taxon>Flavobacteriales</taxon>
        <taxon>Flavobacteriaceae</taxon>
        <taxon>Flavobacterium</taxon>
    </lineage>
</organism>
<reference evidence="2" key="1">
    <citation type="submission" date="2016-10" db="EMBL/GenBank/DDBJ databases">
        <authorList>
            <person name="Varghese N."/>
            <person name="Submissions S."/>
        </authorList>
    </citation>
    <scope>NUCLEOTIDE SEQUENCE [LARGE SCALE GENOMIC DNA]</scope>
    <source>
        <strain evidence="2">DSM 15719</strain>
    </source>
</reference>
<sequence>MENELNEKGKITAKKTMKILNSGGICVTLEEAEAILVFMKKIANIAVTKYLQT</sequence>
<proteinExistence type="predicted"/>
<dbReference type="RefSeq" id="WP_159086048.1">
    <property type="nucleotide sequence ID" value="NZ_CBCRVS010000007.1"/>
</dbReference>
<evidence type="ECO:0000313" key="1">
    <source>
        <dbReference type="EMBL" id="SEQ57504.1"/>
    </source>
</evidence>
<keyword evidence="2" id="KW-1185">Reference proteome</keyword>
<accession>A0A1H9H590</accession>
<gene>
    <name evidence="1" type="ORF">SAMN05444355_10332</name>
</gene>
<evidence type="ECO:0000313" key="2">
    <source>
        <dbReference type="Proteomes" id="UP000183658"/>
    </source>
</evidence>